<name>A0A0F8X6U4_9ZZZZ</name>
<accession>A0A0F8X6U4</accession>
<evidence type="ECO:0000313" key="2">
    <source>
        <dbReference type="EMBL" id="KKL15507.1"/>
    </source>
</evidence>
<dbReference type="InterPro" id="IPR054194">
    <property type="entry name" value="DUF6899"/>
</dbReference>
<reference evidence="1" key="1">
    <citation type="journal article" date="2015" name="Nature">
        <title>Complex archaea that bridge the gap between prokaryotes and eukaryotes.</title>
        <authorList>
            <person name="Spang A."/>
            <person name="Saw J.H."/>
            <person name="Jorgensen S.L."/>
            <person name="Zaremba-Niedzwiedzka K."/>
            <person name="Martijn J."/>
            <person name="Lind A.E."/>
            <person name="van Eijk R."/>
            <person name="Schleper C."/>
            <person name="Guy L."/>
            <person name="Ettema T.J."/>
        </authorList>
    </citation>
    <scope>NUCLEOTIDE SEQUENCE</scope>
</reference>
<evidence type="ECO:0000313" key="1">
    <source>
        <dbReference type="EMBL" id="KKK56680.1"/>
    </source>
</evidence>
<dbReference type="EMBL" id="LAZR01040041">
    <property type="protein sequence ID" value="KKL15507.1"/>
    <property type="molecule type" value="Genomic_DNA"/>
</dbReference>
<dbReference type="Pfam" id="PF21840">
    <property type="entry name" value="DUF6899"/>
    <property type="match status" value="1"/>
</dbReference>
<dbReference type="EMBL" id="LAZR01064871">
    <property type="protein sequence ID" value="KKK56680.1"/>
    <property type="molecule type" value="Genomic_DNA"/>
</dbReference>
<gene>
    <name evidence="2" type="ORF">LCGC14_2504910</name>
    <name evidence="1" type="ORF">LCGC14_3062080</name>
</gene>
<sequence length="83" mass="9604">MPYIPIDERGEKREPVTAGGLNFKLTEVIIRYLLLQGLSYRTCNDIVGALDNCKDEFKRRVQNPYEDRKIEANGDVYPREVLS</sequence>
<organism evidence="1">
    <name type="scientific">marine sediment metagenome</name>
    <dbReference type="NCBI Taxonomy" id="412755"/>
    <lineage>
        <taxon>unclassified sequences</taxon>
        <taxon>metagenomes</taxon>
        <taxon>ecological metagenomes</taxon>
    </lineage>
</organism>
<protein>
    <submittedName>
        <fullName evidence="1">Uncharacterized protein</fullName>
    </submittedName>
</protein>
<proteinExistence type="predicted"/>
<dbReference type="AlphaFoldDB" id="A0A0F8X6U4"/>
<comment type="caution">
    <text evidence="1">The sequence shown here is derived from an EMBL/GenBank/DDBJ whole genome shotgun (WGS) entry which is preliminary data.</text>
</comment>